<evidence type="ECO:0000313" key="3">
    <source>
        <dbReference type="Proteomes" id="UP000184368"/>
    </source>
</evidence>
<keyword evidence="3" id="KW-1185">Reference proteome</keyword>
<evidence type="ECO:0000313" key="2">
    <source>
        <dbReference type="EMBL" id="SHE86997.1"/>
    </source>
</evidence>
<name>A0A1M4X0U2_9BACT</name>
<feature type="signal peptide" evidence="1">
    <location>
        <begin position="1"/>
        <end position="21"/>
    </location>
</feature>
<dbReference type="Proteomes" id="UP000184368">
    <property type="component" value="Unassembled WGS sequence"/>
</dbReference>
<proteinExistence type="predicted"/>
<dbReference type="EMBL" id="FQUO01000003">
    <property type="protein sequence ID" value="SHE86997.1"/>
    <property type="molecule type" value="Genomic_DNA"/>
</dbReference>
<accession>A0A1M4X0U2</accession>
<reference evidence="2 3" key="1">
    <citation type="submission" date="2016-11" db="EMBL/GenBank/DDBJ databases">
        <authorList>
            <person name="Jaros S."/>
            <person name="Januszkiewicz K."/>
            <person name="Wedrychowicz H."/>
        </authorList>
    </citation>
    <scope>NUCLEOTIDE SEQUENCE [LARGE SCALE GENOMIC DNA]</scope>
    <source>
        <strain evidence="2 3">DSM 26897</strain>
    </source>
</reference>
<sequence length="65" mass="7018">MKKILFFASIFVAGAATVSVAQFSGAEKNATFYHHTNTALINLQDTTKPVKDTVAPKKDSTAVKF</sequence>
<organism evidence="2 3">
    <name type="scientific">Cnuella takakiae</name>
    <dbReference type="NCBI Taxonomy" id="1302690"/>
    <lineage>
        <taxon>Bacteria</taxon>
        <taxon>Pseudomonadati</taxon>
        <taxon>Bacteroidota</taxon>
        <taxon>Chitinophagia</taxon>
        <taxon>Chitinophagales</taxon>
        <taxon>Chitinophagaceae</taxon>
        <taxon>Cnuella</taxon>
    </lineage>
</organism>
<gene>
    <name evidence="2" type="ORF">SAMN05444008_103207</name>
</gene>
<keyword evidence="1" id="KW-0732">Signal</keyword>
<protein>
    <submittedName>
        <fullName evidence="2">Uncharacterized protein</fullName>
    </submittedName>
</protein>
<evidence type="ECO:0000256" key="1">
    <source>
        <dbReference type="SAM" id="SignalP"/>
    </source>
</evidence>
<dbReference type="RefSeq" id="WP_073040734.1">
    <property type="nucleotide sequence ID" value="NZ_FQUO01000003.1"/>
</dbReference>
<feature type="chain" id="PRO_5012431728" evidence="1">
    <location>
        <begin position="22"/>
        <end position="65"/>
    </location>
</feature>
<dbReference type="AlphaFoldDB" id="A0A1M4X0U2"/>